<feature type="transmembrane region" description="Helical" evidence="1">
    <location>
        <begin position="459"/>
        <end position="483"/>
    </location>
</feature>
<organism evidence="3 4">
    <name type="scientific">Patella caerulea</name>
    <name type="common">Rayed Mediterranean limpet</name>
    <dbReference type="NCBI Taxonomy" id="87958"/>
    <lineage>
        <taxon>Eukaryota</taxon>
        <taxon>Metazoa</taxon>
        <taxon>Spiralia</taxon>
        <taxon>Lophotrochozoa</taxon>
        <taxon>Mollusca</taxon>
        <taxon>Gastropoda</taxon>
        <taxon>Patellogastropoda</taxon>
        <taxon>Patelloidea</taxon>
        <taxon>Patellidae</taxon>
        <taxon>Patella</taxon>
    </lineage>
</organism>
<evidence type="ECO:0000256" key="2">
    <source>
        <dbReference type="SAM" id="SignalP"/>
    </source>
</evidence>
<evidence type="ECO:0000256" key="1">
    <source>
        <dbReference type="SAM" id="Phobius"/>
    </source>
</evidence>
<protein>
    <submittedName>
        <fullName evidence="3">Uncharacterized protein</fullName>
    </submittedName>
</protein>
<evidence type="ECO:0000313" key="4">
    <source>
        <dbReference type="Proteomes" id="UP001347796"/>
    </source>
</evidence>
<keyword evidence="1" id="KW-0812">Transmembrane</keyword>
<dbReference type="EMBL" id="JAZGQO010000015">
    <property type="protein sequence ID" value="KAK6169411.1"/>
    <property type="molecule type" value="Genomic_DNA"/>
</dbReference>
<keyword evidence="1" id="KW-0472">Membrane</keyword>
<feature type="transmembrane region" description="Helical" evidence="1">
    <location>
        <begin position="329"/>
        <end position="354"/>
    </location>
</feature>
<accession>A0AAN8G7L0</accession>
<feature type="chain" id="PRO_5043022853" evidence="2">
    <location>
        <begin position="18"/>
        <end position="787"/>
    </location>
</feature>
<evidence type="ECO:0000313" key="3">
    <source>
        <dbReference type="EMBL" id="KAK6169411.1"/>
    </source>
</evidence>
<feature type="transmembrane region" description="Helical" evidence="1">
    <location>
        <begin position="186"/>
        <end position="206"/>
    </location>
</feature>
<feature type="transmembrane region" description="Helical" evidence="1">
    <location>
        <begin position="651"/>
        <end position="671"/>
    </location>
</feature>
<gene>
    <name evidence="3" type="ORF">SNE40_020473</name>
</gene>
<feature type="transmembrane region" description="Helical" evidence="1">
    <location>
        <begin position="383"/>
        <end position="409"/>
    </location>
</feature>
<feature type="transmembrane region" description="Helical" evidence="1">
    <location>
        <begin position="683"/>
        <end position="701"/>
    </location>
</feature>
<keyword evidence="4" id="KW-1185">Reference proteome</keyword>
<keyword evidence="2" id="KW-0732">Signal</keyword>
<comment type="caution">
    <text evidence="3">The sequence shown here is derived from an EMBL/GenBank/DDBJ whole genome shotgun (WGS) entry which is preliminary data.</text>
</comment>
<sequence length="787" mass="89746">MAAVLTISLLILKTVSAQSDIGDCSIGLSDEAFKLELFSDAFSILQLDLEIWDNSSLHSVAGDDQLVWYKPSRWYLLHDQHLSHILLMFNHYYGFFKHLLYVNTLNTKLELQQNPASCLESLSEKDKSGLIRSWMVNNIQALNNRSNNPVSEICTGFITNRNGFGEVQYKCFNVEKGVWYDVREDGWMLCLQIFIILLTIGIFLYFPTHIVQKYSSMYFQFSPKSSIPISVVRTHNPESYNGVIIQQDDFGKMKQLQESVLDIGPDTIYQTTVNQVHLYVPSRKILNTHDEAVNMSTLFNDFAKFVSGTSSDGCGGLDRTQTSKGPTKCFIGLNIIKTIAVYMFIAVPAIPLVYSLFTEDLESLQITDQLKSSNHIGPNWGKAIIGILVFLYILQVILHVFILITWNILPKEITRLMEFNITKNESPGQLSIIRLLKHQCPKFFNRTIRRVELSRSKDYLLLLLTVVIKIALPFTILSKYAIITIGINFLMQVLCIFVIDILINMSSMLSIVSLSLAILAYLWDISGRFKDKYNIFMDDLIAHVLLSKENEVTPELHKSSSQQVNTAFQYTQNDVEEDFENNDQCGIEEGNNQVVIGDDKHGNIQLTTRGIALFLDRFDVPYVPYNFFRNMTRVDCHGCPGRISASLWTSFIDLIRILIFLFFLLIMFMAFGDALNLSPSSQMFATLVTSVIPLALSSFFYSKAKCPRLDTQSIRFKNLFRENVVQFEKWNVADLKLSISNRIQGRRDVDLIIDDREMDPVTICSRSRASPANYKLSSRDEPSLVLV</sequence>
<reference evidence="3 4" key="1">
    <citation type="submission" date="2024-01" db="EMBL/GenBank/DDBJ databases">
        <title>The genome of the rayed Mediterranean limpet Patella caerulea (Linnaeus, 1758).</title>
        <authorList>
            <person name="Anh-Thu Weber A."/>
            <person name="Halstead-Nussloch G."/>
        </authorList>
    </citation>
    <scope>NUCLEOTIDE SEQUENCE [LARGE SCALE GENOMIC DNA]</scope>
    <source>
        <strain evidence="3">AATW-2023a</strain>
        <tissue evidence="3">Whole specimen</tissue>
    </source>
</reference>
<feature type="signal peptide" evidence="2">
    <location>
        <begin position="1"/>
        <end position="17"/>
    </location>
</feature>
<keyword evidence="1" id="KW-1133">Transmembrane helix</keyword>
<proteinExistence type="predicted"/>
<dbReference type="AlphaFoldDB" id="A0AAN8G7L0"/>
<name>A0AAN8G7L0_PATCE</name>
<dbReference type="Proteomes" id="UP001347796">
    <property type="component" value="Unassembled WGS sequence"/>
</dbReference>
<feature type="transmembrane region" description="Helical" evidence="1">
    <location>
        <begin position="489"/>
        <end position="522"/>
    </location>
</feature>